<accession>C3TWS8</accession>
<evidence type="ECO:0000313" key="4">
    <source>
        <dbReference type="Proteomes" id="UP000203846"/>
    </source>
</evidence>
<dbReference type="PANTHER" id="PTHR34823:SF1">
    <property type="entry name" value="CHITIN-BINDING TYPE-4 DOMAIN-CONTAINING PROTEIN"/>
    <property type="match status" value="1"/>
</dbReference>
<reference evidence="3 4" key="1">
    <citation type="journal article" date="2009" name="Virus Genes">
        <title>Morphology and genome of Euproctis pseudoconspersa nucleopolyhedrovirus.</title>
        <authorList>
            <person name="Tang X.D."/>
            <person name="Xiao Q."/>
            <person name="Ma X.C."/>
            <person name="Zhu Z.R."/>
            <person name="Zhang C.X."/>
        </authorList>
    </citation>
    <scope>NUCLEOTIDE SEQUENCE [LARGE SCALE GENOMIC DNA]</scope>
    <source>
        <strain evidence="3 4">Hangzhou</strain>
    </source>
</reference>
<feature type="domain" description="Chitin-binding type-4" evidence="2">
    <location>
        <begin position="25"/>
        <end position="254"/>
    </location>
</feature>
<dbReference type="SUPFAM" id="SSF81296">
    <property type="entry name" value="E set domains"/>
    <property type="match status" value="1"/>
</dbReference>
<keyword evidence="4" id="KW-1185">Reference proteome</keyword>
<dbReference type="OrthoDB" id="8547at10239"/>
<dbReference type="RefSeq" id="YP_002854630.1">
    <property type="nucleotide sequence ID" value="NC_012639.1"/>
</dbReference>
<dbReference type="PANTHER" id="PTHR34823">
    <property type="entry name" value="GLCNAC-BINDING PROTEIN A"/>
    <property type="match status" value="1"/>
</dbReference>
<dbReference type="Proteomes" id="UP000203846">
    <property type="component" value="Segment"/>
</dbReference>
<organism evidence="3 4">
    <name type="scientific">Euproctis pseudoconspersa nucleopolyhedrovirus</name>
    <dbReference type="NCBI Taxonomy" id="307467"/>
    <lineage>
        <taxon>Viruses</taxon>
        <taxon>Viruses incertae sedis</taxon>
        <taxon>Naldaviricetes</taxon>
        <taxon>Lefavirales</taxon>
        <taxon>Baculoviridae</taxon>
        <taxon>Alphabaculovirus</taxon>
        <taxon>Alphabaculovirus eupseudoconspersae</taxon>
    </lineage>
</organism>
<dbReference type="CAZy" id="AA10">
    <property type="family name" value="Auxiliary Activities 10"/>
</dbReference>
<dbReference type="InterPro" id="IPR014756">
    <property type="entry name" value="Ig_E-set"/>
</dbReference>
<evidence type="ECO:0000259" key="2">
    <source>
        <dbReference type="Pfam" id="PF03067"/>
    </source>
</evidence>
<keyword evidence="1" id="KW-0732">Signal</keyword>
<dbReference type="KEGG" id="vg:7804686"/>
<dbReference type="InterPro" id="IPR004302">
    <property type="entry name" value="Cellulose/chitin-bd_N"/>
</dbReference>
<dbReference type="InterPro" id="IPR051024">
    <property type="entry name" value="GlcNAc_Chitin_IntDeg"/>
</dbReference>
<sequence>MCSIKCYYFATILVVVSLTNPVNCHGYLSWPAARQFKCYRDGKFWWPDNGDAIPDDACRSAYKTVYTKYINSGESHGAAANAAQYMFQQYYEYAALAGPNHQDFEYVKKHVIPDSLCAAGARNRSHVFGDKSGVDEPFGGAWRAQTLHLLKYNEGVNVILNFCPTTEHDPSYFQVFITKPEYDYSHKLDWDDLEALDSDGFVLSENDGFDEACAADRLYKIPVVIPFRSRKFMLFVRWQRDDVAGEGFYNCADLIYNDAQNLIYDDYLQNSNEL</sequence>
<protein>
    <recommendedName>
        <fullName evidence="2">Chitin-binding type-4 domain-containing protein</fullName>
    </recommendedName>
</protein>
<evidence type="ECO:0000313" key="3">
    <source>
        <dbReference type="EMBL" id="ACO53470.1"/>
    </source>
</evidence>
<name>C3TWS8_9ABAC</name>
<dbReference type="Pfam" id="PF03067">
    <property type="entry name" value="LPMO_10"/>
    <property type="match status" value="1"/>
</dbReference>
<dbReference type="GeneID" id="7804686"/>
<dbReference type="Gene3D" id="2.70.50.50">
    <property type="entry name" value="chitin-binding protein cbp21"/>
    <property type="match status" value="1"/>
</dbReference>
<evidence type="ECO:0000256" key="1">
    <source>
        <dbReference type="ARBA" id="ARBA00022729"/>
    </source>
</evidence>
<dbReference type="CDD" id="cd21178">
    <property type="entry name" value="Fusolin-like"/>
    <property type="match status" value="1"/>
</dbReference>
<proteinExistence type="predicted"/>
<dbReference type="EMBL" id="FJ227128">
    <property type="protein sequence ID" value="ACO53470.1"/>
    <property type="molecule type" value="Genomic_DNA"/>
</dbReference>